<keyword evidence="1" id="KW-0808">Transferase</keyword>
<name>A0A5D4KB68_9BACI</name>
<sequence length="254" mass="30267">MKVHILAELKKLEQKHEVEILFAVQAGSRAWGFPSPDSDFDIRFIYKHHLNWYLTLNKKRDVIESKAGKELELSGWDLKKAMVLLKKSNPSMLEWLQTEDRLIVDKYFCTKIFPLQKEIFSPSSCYHHYLNMSKTNWQKWQRDSVKSVKLTLHLLRGLLCCLWIKERESFPPVPFNDLFHQMVHDQKIKEEIQRVVELKKSGEQKIEETAGFLYSFIDLHMKKLSEESPQFKERQSFSAESMDRVFRELLMRES</sequence>
<comment type="caution">
    <text evidence="1">The sequence shown here is derived from an EMBL/GenBank/DDBJ whole genome shotgun (WGS) entry which is preliminary data.</text>
</comment>
<dbReference type="GO" id="GO:0016740">
    <property type="term" value="F:transferase activity"/>
    <property type="evidence" value="ECO:0007669"/>
    <property type="project" value="UniProtKB-KW"/>
</dbReference>
<organism evidence="1 2">
    <name type="scientific">Rossellomorea vietnamensis</name>
    <dbReference type="NCBI Taxonomy" id="218284"/>
    <lineage>
        <taxon>Bacteria</taxon>
        <taxon>Bacillati</taxon>
        <taxon>Bacillota</taxon>
        <taxon>Bacilli</taxon>
        <taxon>Bacillales</taxon>
        <taxon>Bacillaceae</taxon>
        <taxon>Rossellomorea</taxon>
    </lineage>
</organism>
<dbReference type="Pfam" id="PF10127">
    <property type="entry name" value="RlaP"/>
    <property type="match status" value="1"/>
</dbReference>
<dbReference type="PANTHER" id="PTHR34817">
    <property type="entry name" value="NUCLEOTIDYLTRANSFERASE"/>
    <property type="match status" value="1"/>
</dbReference>
<protein>
    <submittedName>
        <fullName evidence="1">Nucleotidyltransferase domain-containing protein</fullName>
    </submittedName>
</protein>
<evidence type="ECO:0000313" key="2">
    <source>
        <dbReference type="Proteomes" id="UP000323317"/>
    </source>
</evidence>
<dbReference type="InterPro" id="IPR018775">
    <property type="entry name" value="RlaP"/>
</dbReference>
<dbReference type="EMBL" id="VTEH01000014">
    <property type="protein sequence ID" value="TYR74010.1"/>
    <property type="molecule type" value="Genomic_DNA"/>
</dbReference>
<accession>A0A5D4KB68</accession>
<dbReference type="Proteomes" id="UP000323317">
    <property type="component" value="Unassembled WGS sequence"/>
</dbReference>
<dbReference type="RefSeq" id="WP_148947845.1">
    <property type="nucleotide sequence ID" value="NZ_VTEH01000014.1"/>
</dbReference>
<gene>
    <name evidence="1" type="ORF">FZC79_16280</name>
</gene>
<dbReference type="SUPFAM" id="SSF81301">
    <property type="entry name" value="Nucleotidyltransferase"/>
    <property type="match status" value="1"/>
</dbReference>
<dbReference type="PANTHER" id="PTHR34817:SF2">
    <property type="entry name" value="NUCLEOTIDYLTRANSFERASE"/>
    <property type="match status" value="1"/>
</dbReference>
<dbReference type="AlphaFoldDB" id="A0A5D4KB68"/>
<dbReference type="InterPro" id="IPR043519">
    <property type="entry name" value="NT_sf"/>
</dbReference>
<proteinExistence type="predicted"/>
<evidence type="ECO:0000313" key="1">
    <source>
        <dbReference type="EMBL" id="TYR74010.1"/>
    </source>
</evidence>
<reference evidence="1 2" key="1">
    <citation type="submission" date="2019-08" db="EMBL/GenBank/DDBJ databases">
        <title>Bacillus genomes from the desert of Cuatro Cienegas, Coahuila.</title>
        <authorList>
            <person name="Olmedo-Alvarez G."/>
        </authorList>
    </citation>
    <scope>NUCLEOTIDE SEQUENCE [LARGE SCALE GENOMIC DNA]</scope>
    <source>
        <strain evidence="1 2">CH40_1T</strain>
    </source>
</reference>